<evidence type="ECO:0000313" key="1">
    <source>
        <dbReference type="EMBL" id="KAF4717684.1"/>
    </source>
</evidence>
<proteinExistence type="predicted"/>
<comment type="caution">
    <text evidence="1">The sequence shown here is derived from an EMBL/GenBank/DDBJ whole genome shotgun (WGS) entry which is preliminary data.</text>
</comment>
<name>A0A7J6RAK7_PEROL</name>
<sequence>MASSSSLGPYVGETPNGEAPEMLECLPDDTIDCKYCGSIVEADYWSAHLRAPHHREKVGRQYRARQWETVRAYPDGQFSLESNYIEVSRASPSHTLNYPCTQLLFSLWLLPLKCINRVTINATNPS</sequence>
<protein>
    <submittedName>
        <fullName evidence="1">Uncharacterized protein</fullName>
    </submittedName>
</protein>
<gene>
    <name evidence="1" type="ORF">FOZ62_007338</name>
</gene>
<accession>A0A7J6RAK7</accession>
<evidence type="ECO:0000313" key="2">
    <source>
        <dbReference type="Proteomes" id="UP000574390"/>
    </source>
</evidence>
<dbReference type="EMBL" id="JABANM010023551">
    <property type="protein sequence ID" value="KAF4717684.1"/>
    <property type="molecule type" value="Genomic_DNA"/>
</dbReference>
<dbReference type="Proteomes" id="UP000574390">
    <property type="component" value="Unassembled WGS sequence"/>
</dbReference>
<feature type="non-terminal residue" evidence="1">
    <location>
        <position position="1"/>
    </location>
</feature>
<reference evidence="1 2" key="1">
    <citation type="submission" date="2020-04" db="EMBL/GenBank/DDBJ databases">
        <title>Perkinsus olseni comparative genomics.</title>
        <authorList>
            <person name="Bogema D.R."/>
        </authorList>
    </citation>
    <scope>NUCLEOTIDE SEQUENCE [LARGE SCALE GENOMIC DNA]</scope>
    <source>
        <strain evidence="1">ATCC PRA-205</strain>
    </source>
</reference>
<organism evidence="1 2">
    <name type="scientific">Perkinsus olseni</name>
    <name type="common">Perkinsus atlanticus</name>
    <dbReference type="NCBI Taxonomy" id="32597"/>
    <lineage>
        <taxon>Eukaryota</taxon>
        <taxon>Sar</taxon>
        <taxon>Alveolata</taxon>
        <taxon>Perkinsozoa</taxon>
        <taxon>Perkinsea</taxon>
        <taxon>Perkinsida</taxon>
        <taxon>Perkinsidae</taxon>
        <taxon>Perkinsus</taxon>
    </lineage>
</organism>
<dbReference type="AlphaFoldDB" id="A0A7J6RAK7"/>